<accession>A0A2X1QL95</accession>
<dbReference type="AlphaFoldDB" id="A0A2X1QL95"/>
<feature type="compositionally biased region" description="Basic and acidic residues" evidence="1">
    <location>
        <begin position="128"/>
        <end position="137"/>
    </location>
</feature>
<evidence type="ECO:0000313" key="2">
    <source>
        <dbReference type="EMBL" id="SPX56334.1"/>
    </source>
</evidence>
<feature type="region of interest" description="Disordered" evidence="1">
    <location>
        <begin position="1"/>
        <end position="147"/>
    </location>
</feature>
<evidence type="ECO:0000313" key="3">
    <source>
        <dbReference type="Proteomes" id="UP000251123"/>
    </source>
</evidence>
<protein>
    <submittedName>
        <fullName evidence="2">Uncharacterized protein</fullName>
    </submittedName>
</protein>
<feature type="compositionally biased region" description="Basic and acidic residues" evidence="1">
    <location>
        <begin position="84"/>
        <end position="94"/>
    </location>
</feature>
<dbReference type="EMBL" id="UASN01000021">
    <property type="protein sequence ID" value="SPX56334.1"/>
    <property type="molecule type" value="Genomic_DNA"/>
</dbReference>
<organism evidence="2 3">
    <name type="scientific">Klebsiella pneumoniae</name>
    <dbReference type="NCBI Taxonomy" id="573"/>
    <lineage>
        <taxon>Bacteria</taxon>
        <taxon>Pseudomonadati</taxon>
        <taxon>Pseudomonadota</taxon>
        <taxon>Gammaproteobacteria</taxon>
        <taxon>Enterobacterales</taxon>
        <taxon>Enterobacteriaceae</taxon>
        <taxon>Klebsiella/Raoultella group</taxon>
        <taxon>Klebsiella</taxon>
        <taxon>Klebsiella pneumoniae complex</taxon>
    </lineage>
</organism>
<feature type="compositionally biased region" description="Low complexity" evidence="1">
    <location>
        <begin position="1"/>
        <end position="31"/>
    </location>
</feature>
<reference evidence="2 3" key="1">
    <citation type="submission" date="2018-06" db="EMBL/GenBank/DDBJ databases">
        <authorList>
            <consortium name="Pathogen Informatics"/>
            <person name="Doyle S."/>
        </authorList>
    </citation>
    <scope>NUCLEOTIDE SEQUENCE [LARGE SCALE GENOMIC DNA]</scope>
    <source>
        <strain evidence="2 3">NCTC9601</strain>
    </source>
</reference>
<proteinExistence type="predicted"/>
<sequence length="147" mass="15283">MPLDSPSSTAARATPARGEAHRAQLTAALAAGKGYQQRGAERAAERQQQLLLRGSDPEQRRAEDDGEAGAGVDPQQAGVGQRVAGERLHQRAGEAEGDAGQQTGQSARQARVQHDSAISALTGSAEGGEYRADRQRFGADGQAKRGG</sequence>
<gene>
    <name evidence="2" type="ORF">NCTC9601_03525</name>
</gene>
<dbReference type="Proteomes" id="UP000251123">
    <property type="component" value="Unassembled WGS sequence"/>
</dbReference>
<evidence type="ECO:0000256" key="1">
    <source>
        <dbReference type="SAM" id="MobiDB-lite"/>
    </source>
</evidence>
<name>A0A2X1QL95_KLEPN</name>